<evidence type="ECO:0000313" key="3">
    <source>
        <dbReference type="Proteomes" id="UP000287651"/>
    </source>
</evidence>
<protein>
    <submittedName>
        <fullName evidence="2">Uncharacterized protein</fullName>
    </submittedName>
</protein>
<accession>A0A426WVZ5</accession>
<organism evidence="2 3">
    <name type="scientific">Ensete ventricosum</name>
    <name type="common">Abyssinian banana</name>
    <name type="synonym">Musa ensete</name>
    <dbReference type="NCBI Taxonomy" id="4639"/>
    <lineage>
        <taxon>Eukaryota</taxon>
        <taxon>Viridiplantae</taxon>
        <taxon>Streptophyta</taxon>
        <taxon>Embryophyta</taxon>
        <taxon>Tracheophyta</taxon>
        <taxon>Spermatophyta</taxon>
        <taxon>Magnoliopsida</taxon>
        <taxon>Liliopsida</taxon>
        <taxon>Zingiberales</taxon>
        <taxon>Musaceae</taxon>
        <taxon>Ensete</taxon>
    </lineage>
</organism>
<comment type="caution">
    <text evidence="2">The sequence shown here is derived from an EMBL/GenBank/DDBJ whole genome shotgun (WGS) entry which is preliminary data.</text>
</comment>
<proteinExistence type="predicted"/>
<name>A0A426WVZ5_ENSVE</name>
<reference evidence="2 3" key="1">
    <citation type="journal article" date="2014" name="Agronomy (Basel)">
        <title>A Draft Genome Sequence for Ensete ventricosum, the Drought-Tolerant Tree Against Hunger.</title>
        <authorList>
            <person name="Harrison J."/>
            <person name="Moore K.A."/>
            <person name="Paszkiewicz K."/>
            <person name="Jones T."/>
            <person name="Grant M."/>
            <person name="Ambacheew D."/>
            <person name="Muzemil S."/>
            <person name="Studholme D.J."/>
        </authorList>
    </citation>
    <scope>NUCLEOTIDE SEQUENCE [LARGE SCALE GENOMIC DNA]</scope>
</reference>
<feature type="transmembrane region" description="Helical" evidence="1">
    <location>
        <begin position="20"/>
        <end position="43"/>
    </location>
</feature>
<dbReference type="AlphaFoldDB" id="A0A426WVZ5"/>
<keyword evidence="1" id="KW-1133">Transmembrane helix</keyword>
<keyword evidence="1" id="KW-0472">Membrane</keyword>
<keyword evidence="1" id="KW-0812">Transmembrane</keyword>
<dbReference type="EMBL" id="AMZH03040668">
    <property type="protein sequence ID" value="RRT31378.1"/>
    <property type="molecule type" value="Genomic_DNA"/>
</dbReference>
<evidence type="ECO:0000313" key="2">
    <source>
        <dbReference type="EMBL" id="RRT31378.1"/>
    </source>
</evidence>
<feature type="non-terminal residue" evidence="2">
    <location>
        <position position="1"/>
    </location>
</feature>
<sequence>FFFYIYFSLRLPQFFLVSLKAALLLLSILTTVFNLHTVTCYLFKLNAHDMLLTVWWEGSG</sequence>
<dbReference type="Proteomes" id="UP000287651">
    <property type="component" value="Unassembled WGS sequence"/>
</dbReference>
<evidence type="ECO:0000256" key="1">
    <source>
        <dbReference type="SAM" id="Phobius"/>
    </source>
</evidence>
<gene>
    <name evidence="2" type="ORF">B296_00057779</name>
</gene>